<proteinExistence type="predicted"/>
<evidence type="ECO:0000313" key="2">
    <source>
        <dbReference type="EMBL" id="GFD04883.1"/>
    </source>
</evidence>
<accession>A0A699T5Y5</accession>
<sequence>PSEDDLLTIIKELGYSGKCDMLSMIRTDQMHHPWRTFAAIINRCISGKTTGLDRVEPKKVRKFKKPASLRLKTIPSSSKEHTQKGKHDKRSAKKTSTTLTTGVVIKDTLDVSVSKKKGPAKADRGK</sequence>
<dbReference type="EMBL" id="BKCJ011214643">
    <property type="protein sequence ID" value="GFD04883.1"/>
    <property type="molecule type" value="Genomic_DNA"/>
</dbReference>
<feature type="non-terminal residue" evidence="2">
    <location>
        <position position="1"/>
    </location>
</feature>
<dbReference type="AlphaFoldDB" id="A0A699T5Y5"/>
<evidence type="ECO:0000256" key="1">
    <source>
        <dbReference type="SAM" id="MobiDB-lite"/>
    </source>
</evidence>
<reference evidence="2" key="1">
    <citation type="journal article" date="2019" name="Sci. Rep.">
        <title>Draft genome of Tanacetum cinerariifolium, the natural source of mosquito coil.</title>
        <authorList>
            <person name="Yamashiro T."/>
            <person name="Shiraishi A."/>
            <person name="Satake H."/>
            <person name="Nakayama K."/>
        </authorList>
    </citation>
    <scope>NUCLEOTIDE SEQUENCE</scope>
</reference>
<gene>
    <name evidence="2" type="ORF">Tci_876852</name>
</gene>
<comment type="caution">
    <text evidence="2">The sequence shown here is derived from an EMBL/GenBank/DDBJ whole genome shotgun (WGS) entry which is preliminary data.</text>
</comment>
<name>A0A699T5Y5_TANCI</name>
<protein>
    <submittedName>
        <fullName evidence="2">Uncharacterized protein</fullName>
    </submittedName>
</protein>
<feature type="non-terminal residue" evidence="2">
    <location>
        <position position="126"/>
    </location>
</feature>
<organism evidence="2">
    <name type="scientific">Tanacetum cinerariifolium</name>
    <name type="common">Dalmatian daisy</name>
    <name type="synonym">Chrysanthemum cinerariifolium</name>
    <dbReference type="NCBI Taxonomy" id="118510"/>
    <lineage>
        <taxon>Eukaryota</taxon>
        <taxon>Viridiplantae</taxon>
        <taxon>Streptophyta</taxon>
        <taxon>Embryophyta</taxon>
        <taxon>Tracheophyta</taxon>
        <taxon>Spermatophyta</taxon>
        <taxon>Magnoliopsida</taxon>
        <taxon>eudicotyledons</taxon>
        <taxon>Gunneridae</taxon>
        <taxon>Pentapetalae</taxon>
        <taxon>asterids</taxon>
        <taxon>campanulids</taxon>
        <taxon>Asterales</taxon>
        <taxon>Asteraceae</taxon>
        <taxon>Asteroideae</taxon>
        <taxon>Anthemideae</taxon>
        <taxon>Anthemidinae</taxon>
        <taxon>Tanacetum</taxon>
    </lineage>
</organism>
<feature type="region of interest" description="Disordered" evidence="1">
    <location>
        <begin position="69"/>
        <end position="97"/>
    </location>
</feature>